<dbReference type="InterPro" id="IPR014722">
    <property type="entry name" value="Rib_uL2_dom2"/>
</dbReference>
<keyword evidence="6" id="KW-1185">Reference proteome</keyword>
<evidence type="ECO:0000256" key="3">
    <source>
        <dbReference type="ARBA" id="ARBA00023274"/>
    </source>
</evidence>
<evidence type="ECO:0000313" key="5">
    <source>
        <dbReference type="EMBL" id="KAK9161439.1"/>
    </source>
</evidence>
<comment type="caution">
    <text evidence="5">The sequence shown here is derived from an EMBL/GenBank/DDBJ whole genome shotgun (WGS) entry which is preliminary data.</text>
</comment>
<dbReference type="GO" id="GO:0015934">
    <property type="term" value="C:large ribosomal subunit"/>
    <property type="evidence" value="ECO:0007669"/>
    <property type="project" value="InterPro"/>
</dbReference>
<organism evidence="5 6">
    <name type="scientific">Stephania yunnanensis</name>
    <dbReference type="NCBI Taxonomy" id="152371"/>
    <lineage>
        <taxon>Eukaryota</taxon>
        <taxon>Viridiplantae</taxon>
        <taxon>Streptophyta</taxon>
        <taxon>Embryophyta</taxon>
        <taxon>Tracheophyta</taxon>
        <taxon>Spermatophyta</taxon>
        <taxon>Magnoliopsida</taxon>
        <taxon>Ranunculales</taxon>
        <taxon>Menispermaceae</taxon>
        <taxon>Menispermoideae</taxon>
        <taxon>Cissampelideae</taxon>
        <taxon>Stephania</taxon>
    </lineage>
</organism>
<dbReference type="Pfam" id="PF16906">
    <property type="entry name" value="Ribosomal_L26"/>
    <property type="match status" value="1"/>
</dbReference>
<proteinExistence type="inferred from homology"/>
<keyword evidence="3" id="KW-0687">Ribonucleoprotein</keyword>
<feature type="region of interest" description="Disordered" evidence="4">
    <location>
        <begin position="1"/>
        <end position="34"/>
    </location>
</feature>
<gene>
    <name evidence="5" type="ORF">Syun_007780</name>
</gene>
<sequence length="64" mass="7365">MDHLDTLQSRAEDQRSTTLGFQSRKGRAEKHTSRLHRASVRVIMSAIISSDLRTKYNVRSVPIR</sequence>
<dbReference type="Proteomes" id="UP001420932">
    <property type="component" value="Unassembled WGS sequence"/>
</dbReference>
<dbReference type="AlphaFoldDB" id="A0AAP0Q0K1"/>
<dbReference type="Gene3D" id="2.30.30.30">
    <property type="match status" value="1"/>
</dbReference>
<evidence type="ECO:0000256" key="1">
    <source>
        <dbReference type="ARBA" id="ARBA00010618"/>
    </source>
</evidence>
<name>A0AAP0Q0K1_9MAGN</name>
<dbReference type="GO" id="GO:0006412">
    <property type="term" value="P:translation"/>
    <property type="evidence" value="ECO:0007669"/>
    <property type="project" value="InterPro"/>
</dbReference>
<evidence type="ECO:0000256" key="4">
    <source>
        <dbReference type="SAM" id="MobiDB-lite"/>
    </source>
</evidence>
<dbReference type="InterPro" id="IPR005756">
    <property type="entry name" value="Ribosomal_uL24_euk/arc"/>
</dbReference>
<evidence type="ECO:0000256" key="2">
    <source>
        <dbReference type="ARBA" id="ARBA00022980"/>
    </source>
</evidence>
<keyword evidence="2" id="KW-0689">Ribosomal protein</keyword>
<dbReference type="GO" id="GO:0003735">
    <property type="term" value="F:structural constituent of ribosome"/>
    <property type="evidence" value="ECO:0007669"/>
    <property type="project" value="InterPro"/>
</dbReference>
<reference evidence="5 6" key="1">
    <citation type="submission" date="2024-01" db="EMBL/GenBank/DDBJ databases">
        <title>Genome assemblies of Stephania.</title>
        <authorList>
            <person name="Yang L."/>
        </authorList>
    </citation>
    <scope>NUCLEOTIDE SEQUENCE [LARGE SCALE GENOMIC DNA]</scope>
    <source>
        <strain evidence="5">YNDBR</strain>
        <tissue evidence="5">Leaf</tissue>
    </source>
</reference>
<comment type="similarity">
    <text evidence="1">Belongs to the universal ribosomal protein uL24 family.</text>
</comment>
<dbReference type="EMBL" id="JBBNAF010000003">
    <property type="protein sequence ID" value="KAK9161439.1"/>
    <property type="molecule type" value="Genomic_DNA"/>
</dbReference>
<feature type="compositionally biased region" description="Basic residues" evidence="4">
    <location>
        <begin position="24"/>
        <end position="34"/>
    </location>
</feature>
<evidence type="ECO:0000313" key="6">
    <source>
        <dbReference type="Proteomes" id="UP001420932"/>
    </source>
</evidence>
<protein>
    <submittedName>
        <fullName evidence="5">Uncharacterized protein</fullName>
    </submittedName>
</protein>
<accession>A0AAP0Q0K1</accession>
<feature type="compositionally biased region" description="Basic and acidic residues" evidence="4">
    <location>
        <begin position="1"/>
        <end position="15"/>
    </location>
</feature>